<evidence type="ECO:0000313" key="2">
    <source>
        <dbReference type="Proteomes" id="UP000813385"/>
    </source>
</evidence>
<organism evidence="1 2">
    <name type="scientific">Plectosphaerella cucumerina</name>
    <dbReference type="NCBI Taxonomy" id="40658"/>
    <lineage>
        <taxon>Eukaryota</taxon>
        <taxon>Fungi</taxon>
        <taxon>Dikarya</taxon>
        <taxon>Ascomycota</taxon>
        <taxon>Pezizomycotina</taxon>
        <taxon>Sordariomycetes</taxon>
        <taxon>Hypocreomycetidae</taxon>
        <taxon>Glomerellales</taxon>
        <taxon>Plectosphaerellaceae</taxon>
        <taxon>Plectosphaerella</taxon>
    </lineage>
</organism>
<accession>A0A8K0X0S0</accession>
<name>A0A8K0X0S0_9PEZI</name>
<gene>
    <name evidence="1" type="ORF">B0T11DRAFT_126671</name>
</gene>
<dbReference type="EMBL" id="JAGPXD010000005">
    <property type="protein sequence ID" value="KAH7354322.1"/>
    <property type="molecule type" value="Genomic_DNA"/>
</dbReference>
<dbReference type="Proteomes" id="UP000813385">
    <property type="component" value="Unassembled WGS sequence"/>
</dbReference>
<protein>
    <submittedName>
        <fullName evidence="1">Uncharacterized protein</fullName>
    </submittedName>
</protein>
<keyword evidence="2" id="KW-1185">Reference proteome</keyword>
<comment type="caution">
    <text evidence="1">The sequence shown here is derived from an EMBL/GenBank/DDBJ whole genome shotgun (WGS) entry which is preliminary data.</text>
</comment>
<reference evidence="1" key="1">
    <citation type="journal article" date="2021" name="Nat. Commun.">
        <title>Genetic determinants of endophytism in the Arabidopsis root mycobiome.</title>
        <authorList>
            <person name="Mesny F."/>
            <person name="Miyauchi S."/>
            <person name="Thiergart T."/>
            <person name="Pickel B."/>
            <person name="Atanasova L."/>
            <person name="Karlsson M."/>
            <person name="Huettel B."/>
            <person name="Barry K.W."/>
            <person name="Haridas S."/>
            <person name="Chen C."/>
            <person name="Bauer D."/>
            <person name="Andreopoulos W."/>
            <person name="Pangilinan J."/>
            <person name="LaButti K."/>
            <person name="Riley R."/>
            <person name="Lipzen A."/>
            <person name="Clum A."/>
            <person name="Drula E."/>
            <person name="Henrissat B."/>
            <person name="Kohler A."/>
            <person name="Grigoriev I.V."/>
            <person name="Martin F.M."/>
            <person name="Hacquard S."/>
        </authorList>
    </citation>
    <scope>NUCLEOTIDE SEQUENCE</scope>
    <source>
        <strain evidence="1">MPI-CAGE-AT-0016</strain>
    </source>
</reference>
<proteinExistence type="predicted"/>
<dbReference type="AlphaFoldDB" id="A0A8K0X0S0"/>
<sequence>MMPLFLMYFFYTLGPSPHPLPPPPPPSFWSSPAYDPTQSHSTCPRSATHCLLVASPVTPFFFARSRRLVSYIIPPLVYNIVGSWLSSSHLDDSPLNTHAHQQIQLVVATRNSPRSFTKKQLAAVATTNKQTTAYCCITTVPSKHHHHHHHQRH</sequence>
<evidence type="ECO:0000313" key="1">
    <source>
        <dbReference type="EMBL" id="KAH7354322.1"/>
    </source>
</evidence>